<dbReference type="EMBL" id="JAGSXH010000174">
    <property type="protein sequence ID" value="MBS2966648.1"/>
    <property type="molecule type" value="Genomic_DNA"/>
</dbReference>
<comment type="caution">
    <text evidence="1">The sequence shown here is derived from an EMBL/GenBank/DDBJ whole genome shotgun (WGS) entry which is preliminary data.</text>
</comment>
<evidence type="ECO:0000313" key="2">
    <source>
        <dbReference type="Proteomes" id="UP000677913"/>
    </source>
</evidence>
<gene>
    <name evidence="1" type="ORF">KGA66_26665</name>
</gene>
<keyword evidence="2" id="KW-1185">Reference proteome</keyword>
<dbReference type="AlphaFoldDB" id="A0A8J7WSA6"/>
<protein>
    <submittedName>
        <fullName evidence="1">Uncharacterized protein</fullName>
    </submittedName>
</protein>
<evidence type="ECO:0000313" key="1">
    <source>
        <dbReference type="EMBL" id="MBS2966648.1"/>
    </source>
</evidence>
<name>A0A8J7WSA6_9ACTN</name>
<sequence length="94" mass="10403">METIPAQTPGQTAYSPLPARKRVILHVWGVTVADQEHAIYRAGQSESRNSWDFIETKRLTGTTCPIDTRTPGPGSIALDSGYHWAYAIYLADAR</sequence>
<proteinExistence type="predicted"/>
<dbReference type="Proteomes" id="UP000677913">
    <property type="component" value="Unassembled WGS sequence"/>
</dbReference>
<accession>A0A8J7WSA6</accession>
<reference evidence="1" key="1">
    <citation type="submission" date="2021-04" db="EMBL/GenBank/DDBJ databases">
        <title>Genome based classification of Actinospica acidithermotolerans sp. nov., an actinobacterium isolated from an Indonesian hot spring.</title>
        <authorList>
            <person name="Kusuma A.B."/>
            <person name="Putra K.E."/>
            <person name="Nafisah S."/>
            <person name="Loh J."/>
            <person name="Nouioui I."/>
            <person name="Goodfellow M."/>
        </authorList>
    </citation>
    <scope>NUCLEOTIDE SEQUENCE</scope>
    <source>
        <strain evidence="1">DSM 45618</strain>
    </source>
</reference>
<dbReference type="RefSeq" id="WP_211471930.1">
    <property type="nucleotide sequence ID" value="NZ_JAGSXH010000174.1"/>
</dbReference>
<organism evidence="1 2">
    <name type="scientific">Actinocrinis puniceicyclus</name>
    <dbReference type="NCBI Taxonomy" id="977794"/>
    <lineage>
        <taxon>Bacteria</taxon>
        <taxon>Bacillati</taxon>
        <taxon>Actinomycetota</taxon>
        <taxon>Actinomycetes</taxon>
        <taxon>Catenulisporales</taxon>
        <taxon>Actinospicaceae</taxon>
        <taxon>Actinocrinis</taxon>
    </lineage>
</organism>